<comment type="caution">
    <text evidence="3">The sequence shown here is derived from an EMBL/GenBank/DDBJ whole genome shotgun (WGS) entry which is preliminary data.</text>
</comment>
<sequence length="333" mass="35064">MKPTLTCLLRLATGAALAALAALMAAPGLSSAADTYPDHAIRLIVPFAAGGGTDIMARIIAQDVGKELGQTIVVENRPGAGGGIGAAFVGQSRPDGYTLLVGSTGTHSANMFLYSRLPYDPVGGFTPISVLATFDNVVVVPKASKTHTLKELIDSARQNAGKLSYGVTTVGSSSHLAAEKFKRDAGIEASAVPYNGSGQATTDLLAGRLDFMLDLVGTQIGNIKSERLRPIATTGLKRNALLPKVPTIAESGYPGFSAVGWIGLFGPANMPRSTVDKLYKAIDKVYASPDFQANMRARSFDIAQMPPGEFTRFLASEREKWGSVVREAHIKLD</sequence>
<dbReference type="Gene3D" id="3.40.190.10">
    <property type="entry name" value="Periplasmic binding protein-like II"/>
    <property type="match status" value="1"/>
</dbReference>
<feature type="signal peptide" evidence="2">
    <location>
        <begin position="1"/>
        <end position="32"/>
    </location>
</feature>
<evidence type="ECO:0000256" key="2">
    <source>
        <dbReference type="SAM" id="SignalP"/>
    </source>
</evidence>
<reference evidence="3" key="1">
    <citation type="submission" date="2021-03" db="EMBL/GenBank/DDBJ databases">
        <authorList>
            <person name="Peeters C."/>
        </authorList>
    </citation>
    <scope>NUCLEOTIDE SEQUENCE</scope>
    <source>
        <strain evidence="3">LMG 31506</strain>
    </source>
</reference>
<dbReference type="SUPFAM" id="SSF53850">
    <property type="entry name" value="Periplasmic binding protein-like II"/>
    <property type="match status" value="1"/>
</dbReference>
<dbReference type="PANTHER" id="PTHR42928:SF5">
    <property type="entry name" value="BLR1237 PROTEIN"/>
    <property type="match status" value="1"/>
</dbReference>
<keyword evidence="2" id="KW-0732">Signal</keyword>
<dbReference type="CDD" id="cd07012">
    <property type="entry name" value="PBP2_Bug_TTT"/>
    <property type="match status" value="1"/>
</dbReference>
<dbReference type="RefSeq" id="WP_211949289.1">
    <property type="nucleotide sequence ID" value="NZ_CAJPUY010000017.1"/>
</dbReference>
<evidence type="ECO:0000256" key="1">
    <source>
        <dbReference type="ARBA" id="ARBA00006987"/>
    </source>
</evidence>
<dbReference type="Proteomes" id="UP000672934">
    <property type="component" value="Unassembled WGS sequence"/>
</dbReference>
<dbReference type="EMBL" id="CAJPUY010000017">
    <property type="protein sequence ID" value="CAG2151345.1"/>
    <property type="molecule type" value="Genomic_DNA"/>
</dbReference>
<dbReference type="InterPro" id="IPR005064">
    <property type="entry name" value="BUG"/>
</dbReference>
<name>A0A916IXC9_9BURK</name>
<feature type="chain" id="PRO_5037180773" description="Tripartite tricarboxylate transporter substrate binding protein" evidence="2">
    <location>
        <begin position="33"/>
        <end position="333"/>
    </location>
</feature>
<evidence type="ECO:0000313" key="3">
    <source>
        <dbReference type="EMBL" id="CAG2151345.1"/>
    </source>
</evidence>
<comment type="similarity">
    <text evidence="1">Belongs to the UPF0065 (bug) family.</text>
</comment>
<dbReference type="InterPro" id="IPR042100">
    <property type="entry name" value="Bug_dom1"/>
</dbReference>
<keyword evidence="4" id="KW-1185">Reference proteome</keyword>
<organism evidence="3 4">
    <name type="scientific">Cupriavidus yeoncheonensis</name>
    <dbReference type="NCBI Taxonomy" id="1462994"/>
    <lineage>
        <taxon>Bacteria</taxon>
        <taxon>Pseudomonadati</taxon>
        <taxon>Pseudomonadota</taxon>
        <taxon>Betaproteobacteria</taxon>
        <taxon>Burkholderiales</taxon>
        <taxon>Burkholderiaceae</taxon>
        <taxon>Cupriavidus</taxon>
    </lineage>
</organism>
<evidence type="ECO:0008006" key="5">
    <source>
        <dbReference type="Google" id="ProtNLM"/>
    </source>
</evidence>
<dbReference type="PIRSF" id="PIRSF017082">
    <property type="entry name" value="YflP"/>
    <property type="match status" value="1"/>
</dbReference>
<accession>A0A916IXC9</accession>
<evidence type="ECO:0000313" key="4">
    <source>
        <dbReference type="Proteomes" id="UP000672934"/>
    </source>
</evidence>
<dbReference type="AlphaFoldDB" id="A0A916IXC9"/>
<protein>
    <recommendedName>
        <fullName evidence="5">Tripartite tricarboxylate transporter substrate binding protein</fullName>
    </recommendedName>
</protein>
<dbReference type="Gene3D" id="3.40.190.150">
    <property type="entry name" value="Bordetella uptake gene, domain 1"/>
    <property type="match status" value="1"/>
</dbReference>
<dbReference type="Pfam" id="PF03401">
    <property type="entry name" value="TctC"/>
    <property type="match status" value="1"/>
</dbReference>
<gene>
    <name evidence="3" type="ORF">LMG31506_04390</name>
</gene>
<proteinExistence type="inferred from homology"/>
<dbReference type="PANTHER" id="PTHR42928">
    <property type="entry name" value="TRICARBOXYLATE-BINDING PROTEIN"/>
    <property type="match status" value="1"/>
</dbReference>